<dbReference type="InterPro" id="IPR008927">
    <property type="entry name" value="6-PGluconate_DH-like_C_sf"/>
</dbReference>
<keyword evidence="13" id="KW-1185">Reference proteome</keyword>
<keyword evidence="8" id="KW-0520">NAD</keyword>
<evidence type="ECO:0000256" key="1">
    <source>
        <dbReference type="ARBA" id="ARBA00005067"/>
    </source>
</evidence>
<comment type="similarity">
    <text evidence="2">Belongs to the prephenate/arogenate dehydrogenase family.</text>
</comment>
<dbReference type="STRING" id="1123291.SAMN04490355_106116"/>
<evidence type="ECO:0000256" key="4">
    <source>
        <dbReference type="ARBA" id="ARBA00016891"/>
    </source>
</evidence>
<dbReference type="InterPro" id="IPR046825">
    <property type="entry name" value="PDH_C"/>
</dbReference>
<dbReference type="GO" id="GO:0008977">
    <property type="term" value="F:prephenate dehydrogenase (NAD+) activity"/>
    <property type="evidence" value="ECO:0007669"/>
    <property type="project" value="UniProtKB-EC"/>
</dbReference>
<dbReference type="GO" id="GO:0070403">
    <property type="term" value="F:NAD+ binding"/>
    <property type="evidence" value="ECO:0007669"/>
    <property type="project" value="InterPro"/>
</dbReference>
<dbReference type="EC" id="1.3.1.12" evidence="3"/>
<dbReference type="FunFam" id="1.10.3660.10:FF:000003">
    <property type="entry name" value="Prephenate dehydrogenase"/>
    <property type="match status" value="1"/>
</dbReference>
<evidence type="ECO:0000313" key="13">
    <source>
        <dbReference type="Proteomes" id="UP000199520"/>
    </source>
</evidence>
<organism evidence="12 13">
    <name type="scientific">Pelosinus propionicus DSM 13327</name>
    <dbReference type="NCBI Taxonomy" id="1123291"/>
    <lineage>
        <taxon>Bacteria</taxon>
        <taxon>Bacillati</taxon>
        <taxon>Bacillota</taxon>
        <taxon>Negativicutes</taxon>
        <taxon>Selenomonadales</taxon>
        <taxon>Sporomusaceae</taxon>
        <taxon>Pelosinus</taxon>
    </lineage>
</organism>
<feature type="domain" description="Prephenate/arogenate dehydrogenase" evidence="11">
    <location>
        <begin position="4"/>
        <end position="292"/>
    </location>
</feature>
<gene>
    <name evidence="12" type="ORF">SAMN04490355_106116</name>
</gene>
<protein>
    <recommendedName>
        <fullName evidence="4">Prephenate dehydrogenase</fullName>
        <ecNumber evidence="3">1.3.1.12</ecNumber>
    </recommendedName>
</protein>
<comment type="pathway">
    <text evidence="1">Amino-acid biosynthesis; L-tyrosine biosynthesis; (4-hydroxyphenyl)pyruvate from prephenate (NAD(+) route): step 1/1.</text>
</comment>
<evidence type="ECO:0000256" key="7">
    <source>
        <dbReference type="ARBA" id="ARBA00023002"/>
    </source>
</evidence>
<keyword evidence="9" id="KW-0057">Aromatic amino acid biosynthesis</keyword>
<dbReference type="Proteomes" id="UP000199520">
    <property type="component" value="Unassembled WGS sequence"/>
</dbReference>
<evidence type="ECO:0000256" key="5">
    <source>
        <dbReference type="ARBA" id="ARBA00022498"/>
    </source>
</evidence>
<name>A0A1I4PCT8_9FIRM</name>
<dbReference type="GO" id="GO:0006571">
    <property type="term" value="P:tyrosine biosynthetic process"/>
    <property type="evidence" value="ECO:0007669"/>
    <property type="project" value="UniProtKB-KW"/>
</dbReference>
<dbReference type="InterPro" id="IPR003099">
    <property type="entry name" value="Prephen_DH"/>
</dbReference>
<dbReference type="GO" id="GO:0004665">
    <property type="term" value="F:prephenate dehydrogenase (NADP+) activity"/>
    <property type="evidence" value="ECO:0007669"/>
    <property type="project" value="InterPro"/>
</dbReference>
<dbReference type="InterPro" id="IPR046826">
    <property type="entry name" value="PDH_N"/>
</dbReference>
<dbReference type="SUPFAM" id="SSF48179">
    <property type="entry name" value="6-phosphogluconate dehydrogenase C-terminal domain-like"/>
    <property type="match status" value="1"/>
</dbReference>
<evidence type="ECO:0000256" key="8">
    <source>
        <dbReference type="ARBA" id="ARBA00023027"/>
    </source>
</evidence>
<dbReference type="InterPro" id="IPR050812">
    <property type="entry name" value="Preph/Arog_dehydrog"/>
</dbReference>
<sequence length="293" mass="31994">MKIKRIAIIGLGLIGGSLGLALKKQCGEEVRITGVDHDPKTLELAVQRGAVDYSTNDWKKGVEHADIIFLCTPVLQIIPIVEQILPYVKVGGILTDVGSTKGFLAEKLLGMMPTGIHYVSGHPMTGIERSGIMAADQGLFNDKWYILIPEASTSPEAVAIISQILTWTGARITTMELADHDQCAAIISHIPHVVAAALVNLLGKYPTLEESFKLVGGGFRDTTRIASSNADMWADICLTNSQPITQSLLQVKELLDEMIQAVEKADRPAIHHFFKRAKVRRDILIEETDSHVV</sequence>
<dbReference type="OrthoDB" id="9802008at2"/>
<keyword evidence="7" id="KW-0560">Oxidoreductase</keyword>
<dbReference type="InterPro" id="IPR036291">
    <property type="entry name" value="NAD(P)-bd_dom_sf"/>
</dbReference>
<evidence type="ECO:0000256" key="6">
    <source>
        <dbReference type="ARBA" id="ARBA00022605"/>
    </source>
</evidence>
<comment type="catalytic activity">
    <reaction evidence="10">
        <text>prephenate + NAD(+) = 3-(4-hydroxyphenyl)pyruvate + CO2 + NADH</text>
        <dbReference type="Rhea" id="RHEA:13869"/>
        <dbReference type="ChEBI" id="CHEBI:16526"/>
        <dbReference type="ChEBI" id="CHEBI:29934"/>
        <dbReference type="ChEBI" id="CHEBI:36242"/>
        <dbReference type="ChEBI" id="CHEBI:57540"/>
        <dbReference type="ChEBI" id="CHEBI:57945"/>
        <dbReference type="EC" id="1.3.1.12"/>
    </reaction>
</comment>
<evidence type="ECO:0000259" key="11">
    <source>
        <dbReference type="PROSITE" id="PS51176"/>
    </source>
</evidence>
<dbReference type="SUPFAM" id="SSF51735">
    <property type="entry name" value="NAD(P)-binding Rossmann-fold domains"/>
    <property type="match status" value="1"/>
</dbReference>
<dbReference type="Gene3D" id="3.40.50.720">
    <property type="entry name" value="NAD(P)-binding Rossmann-like Domain"/>
    <property type="match status" value="1"/>
</dbReference>
<keyword evidence="6" id="KW-0028">Amino-acid biosynthesis</keyword>
<dbReference type="PROSITE" id="PS51176">
    <property type="entry name" value="PDH_ADH"/>
    <property type="match status" value="1"/>
</dbReference>
<dbReference type="Pfam" id="PF20463">
    <property type="entry name" value="PDH_C"/>
    <property type="match status" value="1"/>
</dbReference>
<evidence type="ECO:0000256" key="2">
    <source>
        <dbReference type="ARBA" id="ARBA00007964"/>
    </source>
</evidence>
<dbReference type="Gene3D" id="1.10.3660.10">
    <property type="entry name" value="6-phosphogluconate dehydrogenase C-terminal like domain"/>
    <property type="match status" value="1"/>
</dbReference>
<evidence type="ECO:0000313" key="12">
    <source>
        <dbReference type="EMBL" id="SFM25425.1"/>
    </source>
</evidence>
<dbReference type="RefSeq" id="WP_090943130.1">
    <property type="nucleotide sequence ID" value="NZ_FOTS01000061.1"/>
</dbReference>
<evidence type="ECO:0000256" key="9">
    <source>
        <dbReference type="ARBA" id="ARBA00023141"/>
    </source>
</evidence>
<accession>A0A1I4PCT8</accession>
<evidence type="ECO:0000256" key="10">
    <source>
        <dbReference type="ARBA" id="ARBA00049260"/>
    </source>
</evidence>
<reference evidence="13" key="1">
    <citation type="submission" date="2016-10" db="EMBL/GenBank/DDBJ databases">
        <authorList>
            <person name="Varghese N."/>
            <person name="Submissions S."/>
        </authorList>
    </citation>
    <scope>NUCLEOTIDE SEQUENCE [LARGE SCALE GENOMIC DNA]</scope>
    <source>
        <strain evidence="13">DSM 13327</strain>
    </source>
</reference>
<dbReference type="EMBL" id="FOTS01000061">
    <property type="protein sequence ID" value="SFM25425.1"/>
    <property type="molecule type" value="Genomic_DNA"/>
</dbReference>
<dbReference type="AlphaFoldDB" id="A0A1I4PCT8"/>
<dbReference type="PANTHER" id="PTHR21363">
    <property type="entry name" value="PREPHENATE DEHYDROGENASE"/>
    <property type="match status" value="1"/>
</dbReference>
<proteinExistence type="inferred from homology"/>
<dbReference type="PANTHER" id="PTHR21363:SF0">
    <property type="entry name" value="PREPHENATE DEHYDROGENASE [NADP(+)]"/>
    <property type="match status" value="1"/>
</dbReference>
<evidence type="ECO:0000256" key="3">
    <source>
        <dbReference type="ARBA" id="ARBA00012068"/>
    </source>
</evidence>
<dbReference type="FunFam" id="3.40.50.720:FF:000208">
    <property type="entry name" value="Prephenate dehydrogenase"/>
    <property type="match status" value="1"/>
</dbReference>
<keyword evidence="5" id="KW-0827">Tyrosine biosynthesis</keyword>
<dbReference type="Pfam" id="PF02153">
    <property type="entry name" value="PDH_N"/>
    <property type="match status" value="1"/>
</dbReference>